<keyword evidence="5" id="KW-0052">Apoplast</keyword>
<keyword evidence="11" id="KW-0325">Glycoprotein</keyword>
<dbReference type="InterPro" id="IPR016455">
    <property type="entry name" value="XTH"/>
</dbReference>
<dbReference type="Proteomes" id="UP000836841">
    <property type="component" value="Chromosome 6"/>
</dbReference>
<dbReference type="Gene3D" id="2.60.120.200">
    <property type="match status" value="2"/>
</dbReference>
<evidence type="ECO:0000259" key="16">
    <source>
        <dbReference type="PROSITE" id="PS51762"/>
    </source>
</evidence>
<evidence type="ECO:0000256" key="2">
    <source>
        <dbReference type="ARBA" id="ARBA00004271"/>
    </source>
</evidence>
<evidence type="ECO:0000256" key="1">
    <source>
        <dbReference type="ARBA" id="ARBA00004191"/>
    </source>
</evidence>
<keyword evidence="12" id="KW-0326">Glycosidase</keyword>
<keyword evidence="18" id="KW-1185">Reference proteome</keyword>
<dbReference type="GO" id="GO:0071555">
    <property type="term" value="P:cell wall organization"/>
    <property type="evidence" value="ECO:0007669"/>
    <property type="project" value="UniProtKB-KW"/>
</dbReference>
<feature type="domain" description="GH16" evidence="16">
    <location>
        <begin position="1"/>
        <end position="210"/>
    </location>
</feature>
<keyword evidence="6" id="KW-0964">Secreted</keyword>
<evidence type="ECO:0000256" key="8">
    <source>
        <dbReference type="ARBA" id="ARBA00022729"/>
    </source>
</evidence>
<evidence type="ECO:0000256" key="6">
    <source>
        <dbReference type="ARBA" id="ARBA00022525"/>
    </source>
</evidence>
<dbReference type="EC" id="2.4.1.207" evidence="3"/>
<dbReference type="InterPro" id="IPR000757">
    <property type="entry name" value="Beta-glucanase-like"/>
</dbReference>
<evidence type="ECO:0000256" key="11">
    <source>
        <dbReference type="ARBA" id="ARBA00023180"/>
    </source>
</evidence>
<dbReference type="GO" id="GO:0042546">
    <property type="term" value="P:cell wall biogenesis"/>
    <property type="evidence" value="ECO:0007669"/>
    <property type="project" value="InterPro"/>
</dbReference>
<evidence type="ECO:0000256" key="13">
    <source>
        <dbReference type="ARBA" id="ARBA00023316"/>
    </source>
</evidence>
<gene>
    <name evidence="17" type="ORF">TAV2_LOCUS22314</name>
</gene>
<dbReference type="AlphaFoldDB" id="A0AAU9SNK3"/>
<reference evidence="17 18" key="1">
    <citation type="submission" date="2022-03" db="EMBL/GenBank/DDBJ databases">
        <authorList>
            <person name="Nunn A."/>
            <person name="Chopra R."/>
            <person name="Nunn A."/>
            <person name="Contreras Garrido A."/>
        </authorList>
    </citation>
    <scope>NUCLEOTIDE SEQUENCE [LARGE SCALE GENOMIC DNA]</scope>
</reference>
<evidence type="ECO:0000256" key="10">
    <source>
        <dbReference type="ARBA" id="ARBA00023157"/>
    </source>
</evidence>
<keyword evidence="10" id="KW-1015">Disulfide bond</keyword>
<feature type="chain" id="PRO_5043403974" description="xyloglucan:xyloglucosyl transferase" evidence="15">
    <location>
        <begin position="21"/>
        <end position="603"/>
    </location>
</feature>
<evidence type="ECO:0000256" key="12">
    <source>
        <dbReference type="ARBA" id="ARBA00023295"/>
    </source>
</evidence>
<dbReference type="FunFam" id="2.60.120.200:FF:000025">
    <property type="entry name" value="Xyloglucan endotransglucosylase/hydrolase"/>
    <property type="match status" value="2"/>
</dbReference>
<dbReference type="GO" id="GO:0010411">
    <property type="term" value="P:xyloglucan metabolic process"/>
    <property type="evidence" value="ECO:0007669"/>
    <property type="project" value="InterPro"/>
</dbReference>
<dbReference type="PROSITE" id="PS51762">
    <property type="entry name" value="GH16_2"/>
    <property type="match status" value="2"/>
</dbReference>
<evidence type="ECO:0000256" key="14">
    <source>
        <dbReference type="ARBA" id="ARBA00034022"/>
    </source>
</evidence>
<dbReference type="Pfam" id="PF06955">
    <property type="entry name" value="XET_C"/>
    <property type="match status" value="2"/>
</dbReference>
<dbReference type="CDD" id="cd02176">
    <property type="entry name" value="GH16_XET"/>
    <property type="match status" value="2"/>
</dbReference>
<keyword evidence="4" id="KW-0134">Cell wall</keyword>
<keyword evidence="7" id="KW-0808">Transferase</keyword>
<accession>A0AAU9SNK3</accession>
<dbReference type="GO" id="GO:0048046">
    <property type="term" value="C:apoplast"/>
    <property type="evidence" value="ECO:0007669"/>
    <property type="project" value="UniProtKB-SubCell"/>
</dbReference>
<evidence type="ECO:0000256" key="9">
    <source>
        <dbReference type="ARBA" id="ARBA00022801"/>
    </source>
</evidence>
<proteinExistence type="predicted"/>
<dbReference type="Pfam" id="PF00722">
    <property type="entry name" value="Glyco_hydro_16"/>
    <property type="match status" value="2"/>
</dbReference>
<keyword evidence="9" id="KW-0378">Hydrolase</keyword>
<name>A0AAU9SNK3_THLAR</name>
<evidence type="ECO:0000313" key="18">
    <source>
        <dbReference type="Proteomes" id="UP000836841"/>
    </source>
</evidence>
<dbReference type="GO" id="GO:0016762">
    <property type="term" value="F:xyloglucan:xyloglucosyl transferase activity"/>
    <property type="evidence" value="ECO:0007669"/>
    <property type="project" value="UniProtKB-EC"/>
</dbReference>
<organism evidence="17 18">
    <name type="scientific">Thlaspi arvense</name>
    <name type="common">Field penny-cress</name>
    <dbReference type="NCBI Taxonomy" id="13288"/>
    <lineage>
        <taxon>Eukaryota</taxon>
        <taxon>Viridiplantae</taxon>
        <taxon>Streptophyta</taxon>
        <taxon>Embryophyta</taxon>
        <taxon>Tracheophyta</taxon>
        <taxon>Spermatophyta</taxon>
        <taxon>Magnoliopsida</taxon>
        <taxon>eudicotyledons</taxon>
        <taxon>Gunneridae</taxon>
        <taxon>Pentapetalae</taxon>
        <taxon>rosids</taxon>
        <taxon>malvids</taxon>
        <taxon>Brassicales</taxon>
        <taxon>Brassicaceae</taxon>
        <taxon>Thlaspideae</taxon>
        <taxon>Thlaspi</taxon>
    </lineage>
</organism>
<dbReference type="InterPro" id="IPR044791">
    <property type="entry name" value="Beta-glucanase/XTH"/>
</dbReference>
<comment type="catalytic activity">
    <reaction evidence="14">
        <text>breaks a beta-(1-&gt;4) bond in the backbone of a xyloglucan and transfers the xyloglucanyl segment on to O-4 of the non-reducing terminal glucose residue of an acceptor, which can be a xyloglucan or an oligosaccharide of xyloglucan.</text>
        <dbReference type="EC" id="2.4.1.207"/>
    </reaction>
</comment>
<dbReference type="EMBL" id="OU466862">
    <property type="protein sequence ID" value="CAH2069623.1"/>
    <property type="molecule type" value="Genomic_DNA"/>
</dbReference>
<dbReference type="GO" id="GO:0004553">
    <property type="term" value="F:hydrolase activity, hydrolyzing O-glycosyl compounds"/>
    <property type="evidence" value="ECO:0007669"/>
    <property type="project" value="InterPro"/>
</dbReference>
<keyword evidence="13" id="KW-0961">Cell wall biogenesis/degradation</keyword>
<evidence type="ECO:0000256" key="5">
    <source>
        <dbReference type="ARBA" id="ARBA00022523"/>
    </source>
</evidence>
<evidence type="ECO:0000256" key="4">
    <source>
        <dbReference type="ARBA" id="ARBA00022512"/>
    </source>
</evidence>
<dbReference type="InterPro" id="IPR008263">
    <property type="entry name" value="GH16_AS"/>
</dbReference>
<evidence type="ECO:0000256" key="15">
    <source>
        <dbReference type="SAM" id="SignalP"/>
    </source>
</evidence>
<dbReference type="PANTHER" id="PTHR31062">
    <property type="entry name" value="XYLOGLUCAN ENDOTRANSGLUCOSYLASE/HYDROLASE PROTEIN 8-RELATED"/>
    <property type="match status" value="1"/>
</dbReference>
<dbReference type="PROSITE" id="PS01034">
    <property type="entry name" value="GH16_1"/>
    <property type="match status" value="2"/>
</dbReference>
<evidence type="ECO:0000256" key="7">
    <source>
        <dbReference type="ARBA" id="ARBA00022679"/>
    </source>
</evidence>
<feature type="domain" description="GH16" evidence="16">
    <location>
        <begin position="296"/>
        <end position="536"/>
    </location>
</feature>
<dbReference type="InterPro" id="IPR013320">
    <property type="entry name" value="ConA-like_dom_sf"/>
</dbReference>
<dbReference type="InterPro" id="IPR010713">
    <property type="entry name" value="XET_C"/>
</dbReference>
<keyword evidence="8 15" id="KW-0732">Signal</keyword>
<sequence length="603" mass="68551">MAINYFLPLFLSLIISSVSANFQRDVEITWGDGRGQIKNNGELLTLSLDKSSGSGFQSKNEYLFGKIDMQMKLVPGNSAGTVTTLYLKSPGTTWDEIDFEFLGNLSGDPYTLHTNVYTQGKGDKEQQFKLWFDPTADFHTYTILWNPQRIIFTVDGTPIREFKNMESVGTLFPKNRPMRMYSSLWNADDWATRGGLVKTDWSKAPFTASYRGFNQDACVWSNGKSSCPNGSKQGTSGSWLTQQLDSTAQERMRWVQKNYMIYNYCTDSKRFPQGLPKELNNTRVTNGELNSKKTKSNLPCINPPPTHTVPMNDFNSQSYRHISMDRFTLILSLLLTLLFFAPAFAGTFDTEFDITWGDGRGKVLNNGELLTLSLDRASGSGFQTKKKYLFGKIDMQLKLVPGNSAGTVTAYYLKSDGNTWDEIDFEFLGNLTGDPYVMHTNVYTQGKGDREQQFNLWFDPTADFHTYSVLWNPHRIVFLVDGVPIRQFKNLQHRGIPYPKMQPMRLYSSLWNADQWATRGGLIKTDWSNAPFTASYRNFRADACVSYGGKSACPASSPRWFSQGLDVTAEAKMRAVQRRFMVYNYCTDSKRFPQGFPKECRIP</sequence>
<dbReference type="SUPFAM" id="SSF49899">
    <property type="entry name" value="Concanavalin A-like lectins/glucanases"/>
    <property type="match status" value="2"/>
</dbReference>
<protein>
    <recommendedName>
        <fullName evidence="3">xyloglucan:xyloglucosyl transferase</fullName>
        <ecNumber evidence="3">2.4.1.207</ecNumber>
    </recommendedName>
</protein>
<evidence type="ECO:0000313" key="17">
    <source>
        <dbReference type="EMBL" id="CAH2069623.1"/>
    </source>
</evidence>
<evidence type="ECO:0000256" key="3">
    <source>
        <dbReference type="ARBA" id="ARBA00012152"/>
    </source>
</evidence>
<feature type="signal peptide" evidence="15">
    <location>
        <begin position="1"/>
        <end position="20"/>
    </location>
</feature>
<comment type="subcellular location">
    <subcellularLocation>
        <location evidence="1">Secreted</location>
        <location evidence="1">Cell wall</location>
    </subcellularLocation>
    <subcellularLocation>
        <location evidence="2">Secreted</location>
        <location evidence="2">Extracellular space</location>
        <location evidence="2">Apoplast</location>
    </subcellularLocation>
</comment>